<proteinExistence type="predicted"/>
<reference evidence="2 3" key="1">
    <citation type="submission" date="2018-06" db="EMBL/GenBank/DDBJ databases">
        <title>Extensive metabolic versatility and redundancy in microbially diverse, dynamic hydrothermal sediments.</title>
        <authorList>
            <person name="Dombrowski N."/>
            <person name="Teske A."/>
            <person name="Baker B.J."/>
        </authorList>
    </citation>
    <scope>NUCLEOTIDE SEQUENCE [LARGE SCALE GENOMIC DNA]</scope>
    <source>
        <strain evidence="2">B3_G15</strain>
    </source>
</reference>
<dbReference type="AlphaFoldDB" id="A0A662D941"/>
<evidence type="ECO:0000313" key="3">
    <source>
        <dbReference type="Proteomes" id="UP000280417"/>
    </source>
</evidence>
<keyword evidence="1" id="KW-0812">Transmembrane</keyword>
<evidence type="ECO:0000256" key="1">
    <source>
        <dbReference type="SAM" id="Phobius"/>
    </source>
</evidence>
<keyword evidence="1" id="KW-1133">Transmembrane helix</keyword>
<evidence type="ECO:0000313" key="2">
    <source>
        <dbReference type="EMBL" id="RLE12284.1"/>
    </source>
</evidence>
<sequence length="79" mass="8956">DWYTKLVLTIIAIALVVMVLRPLFTSEQASASGERQIIDVNLNIDRVGGEKILRWWEGERVEKGIPIYIDGVITTQQSE</sequence>
<organism evidence="2 3">
    <name type="scientific">Aerophobetes bacterium</name>
    <dbReference type="NCBI Taxonomy" id="2030807"/>
    <lineage>
        <taxon>Bacteria</taxon>
        <taxon>Candidatus Aerophobota</taxon>
    </lineage>
</organism>
<comment type="caution">
    <text evidence="2">The sequence shown here is derived from an EMBL/GenBank/DDBJ whole genome shotgun (WGS) entry which is preliminary data.</text>
</comment>
<accession>A0A662D941</accession>
<dbReference type="Proteomes" id="UP000280417">
    <property type="component" value="Unassembled WGS sequence"/>
</dbReference>
<feature type="non-terminal residue" evidence="2">
    <location>
        <position position="1"/>
    </location>
</feature>
<protein>
    <submittedName>
        <fullName evidence="2">Uncharacterized protein</fullName>
    </submittedName>
</protein>
<dbReference type="EMBL" id="QMQA01000176">
    <property type="protein sequence ID" value="RLE12284.1"/>
    <property type="molecule type" value="Genomic_DNA"/>
</dbReference>
<gene>
    <name evidence="2" type="ORF">DRJ04_06465</name>
</gene>
<feature type="transmembrane region" description="Helical" evidence="1">
    <location>
        <begin position="6"/>
        <end position="24"/>
    </location>
</feature>
<keyword evidence="1" id="KW-0472">Membrane</keyword>
<name>A0A662D941_UNCAE</name>